<dbReference type="InterPro" id="IPR006073">
    <property type="entry name" value="GTP-bd"/>
</dbReference>
<evidence type="ECO:0000256" key="7">
    <source>
        <dbReference type="ARBA" id="ARBA00032345"/>
    </source>
</evidence>
<keyword evidence="3 8" id="KW-0690">Ribosome biogenesis</keyword>
<dbReference type="AlphaFoldDB" id="A0A2H0RM17"/>
<dbReference type="Gene3D" id="3.30.300.20">
    <property type="match status" value="1"/>
</dbReference>
<dbReference type="Pfam" id="PF14714">
    <property type="entry name" value="KH_dom-like"/>
    <property type="match status" value="1"/>
</dbReference>
<accession>A0A2H0RM17</accession>
<dbReference type="Pfam" id="PF01926">
    <property type="entry name" value="MMR_HSR1"/>
    <property type="match status" value="2"/>
</dbReference>
<keyword evidence="6 8" id="KW-0342">GTP-binding</keyword>
<keyword evidence="4 10" id="KW-0677">Repeat</keyword>
<evidence type="ECO:0000313" key="12">
    <source>
        <dbReference type="EMBL" id="PIR47592.1"/>
    </source>
</evidence>
<comment type="similarity">
    <text evidence="1 8 9 10">Belongs to the TRAFAC class TrmE-Era-EngA-EngB-Septin-like GTPase superfamily. EngA (Der) GTPase family.</text>
</comment>
<dbReference type="GO" id="GO:0005525">
    <property type="term" value="F:GTP binding"/>
    <property type="evidence" value="ECO:0007669"/>
    <property type="project" value="UniProtKB-UniRule"/>
</dbReference>
<dbReference type="PANTHER" id="PTHR43834">
    <property type="entry name" value="GTPASE DER"/>
    <property type="match status" value="1"/>
</dbReference>
<dbReference type="InterPro" id="IPR027417">
    <property type="entry name" value="P-loop_NTPase"/>
</dbReference>
<evidence type="ECO:0000256" key="10">
    <source>
        <dbReference type="RuleBase" id="RU004481"/>
    </source>
</evidence>
<dbReference type="NCBIfam" id="TIGR00231">
    <property type="entry name" value="small_GTP"/>
    <property type="match status" value="2"/>
</dbReference>
<evidence type="ECO:0000256" key="8">
    <source>
        <dbReference type="HAMAP-Rule" id="MF_00195"/>
    </source>
</evidence>
<comment type="subunit">
    <text evidence="8">Associates with the 50S ribosomal subunit.</text>
</comment>
<dbReference type="HAMAP" id="MF_00195">
    <property type="entry name" value="GTPase_Der"/>
    <property type="match status" value="1"/>
</dbReference>
<dbReference type="PRINTS" id="PR00326">
    <property type="entry name" value="GTP1OBG"/>
</dbReference>
<evidence type="ECO:0000259" key="11">
    <source>
        <dbReference type="PROSITE" id="PS51712"/>
    </source>
</evidence>
<comment type="function">
    <text evidence="8 10">GTPase that plays an essential role in the late steps of ribosome biogenesis.</text>
</comment>
<feature type="binding site" evidence="8">
    <location>
        <begin position="125"/>
        <end position="128"/>
    </location>
    <ligand>
        <name>GTP</name>
        <dbReference type="ChEBI" id="CHEBI:37565"/>
        <label>1</label>
    </ligand>
</feature>
<evidence type="ECO:0000256" key="5">
    <source>
        <dbReference type="ARBA" id="ARBA00022741"/>
    </source>
</evidence>
<feature type="binding site" evidence="8">
    <location>
        <begin position="239"/>
        <end position="243"/>
    </location>
    <ligand>
        <name>GTP</name>
        <dbReference type="ChEBI" id="CHEBI:37565"/>
        <label>2</label>
    </ligand>
</feature>
<feature type="binding site" evidence="8">
    <location>
        <begin position="15"/>
        <end position="22"/>
    </location>
    <ligand>
        <name>GTP</name>
        <dbReference type="ChEBI" id="CHEBI:37565"/>
        <label>1</label>
    </ligand>
</feature>
<dbReference type="InterPro" id="IPR005225">
    <property type="entry name" value="Small_GTP-bd"/>
</dbReference>
<evidence type="ECO:0000256" key="4">
    <source>
        <dbReference type="ARBA" id="ARBA00022737"/>
    </source>
</evidence>
<reference evidence="12 13" key="1">
    <citation type="submission" date="2017-09" db="EMBL/GenBank/DDBJ databases">
        <title>Depth-based differentiation of microbial function through sediment-hosted aquifers and enrichment of novel symbionts in the deep terrestrial subsurface.</title>
        <authorList>
            <person name="Probst A.J."/>
            <person name="Ladd B."/>
            <person name="Jarett J.K."/>
            <person name="Geller-Mcgrath D.E."/>
            <person name="Sieber C.M."/>
            <person name="Emerson J.B."/>
            <person name="Anantharaman K."/>
            <person name="Thomas B.C."/>
            <person name="Malmstrom R."/>
            <person name="Stieglmeier M."/>
            <person name="Klingl A."/>
            <person name="Woyke T."/>
            <person name="Ryan C.M."/>
            <person name="Banfield J.F."/>
        </authorList>
    </citation>
    <scope>NUCLEOTIDE SEQUENCE [LARGE SCALE GENOMIC DNA]</scope>
    <source>
        <strain evidence="12">CG10_big_fil_rev_8_21_14_0_10_50_16</strain>
    </source>
</reference>
<dbReference type="EMBL" id="PCYM01000005">
    <property type="protein sequence ID" value="PIR47592.1"/>
    <property type="molecule type" value="Genomic_DNA"/>
</dbReference>
<dbReference type="PANTHER" id="PTHR43834:SF6">
    <property type="entry name" value="GTPASE DER"/>
    <property type="match status" value="1"/>
</dbReference>
<dbReference type="CDD" id="cd01895">
    <property type="entry name" value="EngA2"/>
    <property type="match status" value="1"/>
</dbReference>
<dbReference type="GO" id="GO:0043022">
    <property type="term" value="F:ribosome binding"/>
    <property type="evidence" value="ECO:0007669"/>
    <property type="project" value="TreeGrafter"/>
</dbReference>
<dbReference type="GO" id="GO:0042254">
    <property type="term" value="P:ribosome biogenesis"/>
    <property type="evidence" value="ECO:0007669"/>
    <property type="project" value="UniProtKB-KW"/>
</dbReference>
<feature type="binding site" evidence="8">
    <location>
        <begin position="62"/>
        <end position="66"/>
    </location>
    <ligand>
        <name>GTP</name>
        <dbReference type="ChEBI" id="CHEBI:37565"/>
        <label>1</label>
    </ligand>
</feature>
<evidence type="ECO:0000256" key="3">
    <source>
        <dbReference type="ARBA" id="ARBA00022517"/>
    </source>
</evidence>
<dbReference type="InterPro" id="IPR015946">
    <property type="entry name" value="KH_dom-like_a/b"/>
</dbReference>
<feature type="binding site" evidence="8">
    <location>
        <begin position="304"/>
        <end position="307"/>
    </location>
    <ligand>
        <name>GTP</name>
        <dbReference type="ChEBI" id="CHEBI:37565"/>
        <label>2</label>
    </ligand>
</feature>
<dbReference type="Gene3D" id="3.40.50.300">
    <property type="entry name" value="P-loop containing nucleotide triphosphate hydrolases"/>
    <property type="match status" value="2"/>
</dbReference>
<protein>
    <recommendedName>
        <fullName evidence="2 8">GTPase Der</fullName>
    </recommendedName>
    <alternativeName>
        <fullName evidence="7 8">GTP-binding protein EngA</fullName>
    </alternativeName>
</protein>
<evidence type="ECO:0000256" key="6">
    <source>
        <dbReference type="ARBA" id="ARBA00023134"/>
    </source>
</evidence>
<dbReference type="InterPro" id="IPR016484">
    <property type="entry name" value="GTPase_Der"/>
</dbReference>
<dbReference type="Proteomes" id="UP000230084">
    <property type="component" value="Unassembled WGS sequence"/>
</dbReference>
<evidence type="ECO:0000256" key="9">
    <source>
        <dbReference type="PROSITE-ProRule" id="PRU01049"/>
    </source>
</evidence>
<name>A0A2H0RM17_9BACT</name>
<comment type="caution">
    <text evidence="12">The sequence shown here is derived from an EMBL/GenBank/DDBJ whole genome shotgun (WGS) entry which is preliminary data.</text>
</comment>
<dbReference type="InterPro" id="IPR031166">
    <property type="entry name" value="G_ENGA"/>
</dbReference>
<sequence>MKASPTTLPTAVLVGRANVGKSTLFNRLTETSRAMISDVPGTTRDRKDGLVLWRGQLFRIVDTGGIEYDKTETFDDVVQHQTELAMKEADIILMVLDSKEGLLQQDLKIARSLIGSDKPVIVVGNKADGRTKETVTEPEWYRTGLEIPRPVSAVRGNGLGDLLDTLFEMFQKLGKHVEDYKEEFFPKIAFIGEPNVGKSSIINEILGEERFITSPIAHTTREPNDTLVEFDNKQYIIVDTAGVRRKARVSQGLERAGVKQTLEVLKRVDIVVLVLDATKPIDQQEKKLAGLIRQAGVGCVIAVNKWDLMEGKETQAVANMKRYVYGHLPFIRFAPILTISAKERQRIHKLFPLFDTILKERERTIDDNALDKFLNQTISRHKPARGKGVAHPKIFRLKQVGINPPRFELVIKGMRTDVLHASYSRFLENRLRETFGFTGTPIIFYAIPSKKV</sequence>
<feature type="domain" description="EngA-type G" evidence="11">
    <location>
        <begin position="186"/>
        <end position="362"/>
    </location>
</feature>
<evidence type="ECO:0000256" key="2">
    <source>
        <dbReference type="ARBA" id="ARBA00020953"/>
    </source>
</evidence>
<evidence type="ECO:0000256" key="1">
    <source>
        <dbReference type="ARBA" id="ARBA00008279"/>
    </source>
</evidence>
<proteinExistence type="inferred from homology"/>
<organism evidence="12 13">
    <name type="scientific">Candidatus Uhrbacteria bacterium CG10_big_fil_rev_8_21_14_0_10_50_16</name>
    <dbReference type="NCBI Taxonomy" id="1975039"/>
    <lineage>
        <taxon>Bacteria</taxon>
        <taxon>Candidatus Uhriibacteriota</taxon>
    </lineage>
</organism>
<keyword evidence="5 8" id="KW-0547">Nucleotide-binding</keyword>
<feature type="binding site" evidence="8">
    <location>
        <begin position="192"/>
        <end position="199"/>
    </location>
    <ligand>
        <name>GTP</name>
        <dbReference type="ChEBI" id="CHEBI:37565"/>
        <label>2</label>
    </ligand>
</feature>
<dbReference type="CDD" id="cd01894">
    <property type="entry name" value="EngA1"/>
    <property type="match status" value="1"/>
</dbReference>
<gene>
    <name evidence="8 12" type="primary">der</name>
    <name evidence="12" type="ORF">COV06_02830</name>
</gene>
<dbReference type="InterPro" id="IPR032859">
    <property type="entry name" value="KH_dom-like"/>
</dbReference>
<dbReference type="PROSITE" id="PS51712">
    <property type="entry name" value="G_ENGA"/>
    <property type="match status" value="1"/>
</dbReference>
<dbReference type="NCBIfam" id="TIGR03594">
    <property type="entry name" value="GTPase_EngA"/>
    <property type="match status" value="1"/>
</dbReference>
<evidence type="ECO:0000313" key="13">
    <source>
        <dbReference type="Proteomes" id="UP000230084"/>
    </source>
</evidence>
<dbReference type="PIRSF" id="PIRSF006485">
    <property type="entry name" value="GTP-binding_EngA"/>
    <property type="match status" value="1"/>
</dbReference>
<dbReference type="SUPFAM" id="SSF52540">
    <property type="entry name" value="P-loop containing nucleoside triphosphate hydrolases"/>
    <property type="match status" value="2"/>
</dbReference>